<dbReference type="Pfam" id="PF01094">
    <property type="entry name" value="ANF_receptor"/>
    <property type="match status" value="1"/>
</dbReference>
<comment type="similarity">
    <text evidence="1">Belongs to the glutamate-gated ion channel (TC 1.A.10.1) family.</text>
</comment>
<evidence type="ECO:0000256" key="18">
    <source>
        <dbReference type="PIRSR" id="PIRSR601508-3"/>
    </source>
</evidence>
<feature type="transmembrane region" description="Helical" evidence="20">
    <location>
        <begin position="647"/>
        <end position="667"/>
    </location>
</feature>
<dbReference type="GO" id="GO:0045211">
    <property type="term" value="C:postsynaptic membrane"/>
    <property type="evidence" value="ECO:0007669"/>
    <property type="project" value="UniProtKB-SubCell"/>
</dbReference>
<dbReference type="CDD" id="cd06380">
    <property type="entry name" value="PBP1_iGluR_AMPA"/>
    <property type="match status" value="1"/>
</dbReference>
<keyword evidence="10 24" id="KW-0675">Receptor</keyword>
<keyword evidence="2" id="KW-0813">Transport</keyword>
<keyword evidence="4 20" id="KW-0812">Transmembrane</keyword>
<keyword evidence="8" id="KW-0406">Ion transport</keyword>
<dbReference type="AlphaFoldDB" id="A0A1L2YXM6"/>
<evidence type="ECO:0000256" key="21">
    <source>
        <dbReference type="SAM" id="SignalP"/>
    </source>
</evidence>
<evidence type="ECO:0000256" key="9">
    <source>
        <dbReference type="ARBA" id="ARBA00023136"/>
    </source>
</evidence>
<dbReference type="SMART" id="SM00918">
    <property type="entry name" value="Lig_chan-Glu_bd"/>
    <property type="match status" value="1"/>
</dbReference>
<dbReference type="InterPro" id="IPR019594">
    <property type="entry name" value="Glu/Gly-bd"/>
</dbReference>
<protein>
    <submittedName>
        <fullName evidence="24">Ionotropic glutamate receptor kainate 1A</fullName>
    </submittedName>
</protein>
<proteinExistence type="evidence at transcript level"/>
<evidence type="ECO:0000256" key="8">
    <source>
        <dbReference type="ARBA" id="ARBA00023065"/>
    </source>
</evidence>
<evidence type="ECO:0000259" key="22">
    <source>
        <dbReference type="SMART" id="SM00079"/>
    </source>
</evidence>
<feature type="signal peptide" evidence="21">
    <location>
        <begin position="1"/>
        <end position="25"/>
    </location>
</feature>
<evidence type="ECO:0000256" key="6">
    <source>
        <dbReference type="ARBA" id="ARBA00022989"/>
    </source>
</evidence>
<dbReference type="Gene3D" id="3.40.50.2300">
    <property type="match status" value="2"/>
</dbReference>
<keyword evidence="12" id="KW-0628">Postsynaptic cell membrane</keyword>
<dbReference type="SMART" id="SM00079">
    <property type="entry name" value="PBPe"/>
    <property type="match status" value="1"/>
</dbReference>
<evidence type="ECO:0000256" key="12">
    <source>
        <dbReference type="ARBA" id="ARBA00023257"/>
    </source>
</evidence>
<evidence type="ECO:0000256" key="13">
    <source>
        <dbReference type="ARBA" id="ARBA00023286"/>
    </source>
</evidence>
<feature type="disulfide bond" evidence="18">
    <location>
        <begin position="88"/>
        <end position="354"/>
    </location>
</feature>
<keyword evidence="7" id="KW-0770">Synapse</keyword>
<evidence type="ECO:0000256" key="1">
    <source>
        <dbReference type="ARBA" id="ARBA00008685"/>
    </source>
</evidence>
<evidence type="ECO:0000256" key="17">
    <source>
        <dbReference type="PIRSR" id="PIRSR601508-2"/>
    </source>
</evidence>
<dbReference type="FunFam" id="3.40.190.10:FF:000001">
    <property type="entry name" value="Glutamate receptor ionotropic, kainate 2"/>
    <property type="match status" value="1"/>
</dbReference>
<keyword evidence="3" id="KW-1003">Cell membrane</keyword>
<feature type="transmembrane region" description="Helical" evidence="20">
    <location>
        <begin position="572"/>
        <end position="591"/>
    </location>
</feature>
<dbReference type="Gene3D" id="3.40.190.10">
    <property type="entry name" value="Periplasmic binding protein-like II"/>
    <property type="match status" value="2"/>
</dbReference>
<evidence type="ECO:0000256" key="19">
    <source>
        <dbReference type="SAM" id="MobiDB-lite"/>
    </source>
</evidence>
<feature type="site" description="Crucial to convey clamshell closure to channel opening" evidence="17">
    <location>
        <position position="676"/>
    </location>
</feature>
<dbReference type="InterPro" id="IPR015683">
    <property type="entry name" value="Ionotropic_Glu_rcpt"/>
</dbReference>
<evidence type="ECO:0000256" key="3">
    <source>
        <dbReference type="ARBA" id="ARBA00022475"/>
    </source>
</evidence>
<dbReference type="InterPro" id="IPR001828">
    <property type="entry name" value="ANF_lig-bd_rcpt"/>
</dbReference>
<evidence type="ECO:0000256" key="4">
    <source>
        <dbReference type="ARBA" id="ARBA00022692"/>
    </source>
</evidence>
<evidence type="ECO:0000256" key="2">
    <source>
        <dbReference type="ARBA" id="ARBA00022448"/>
    </source>
</evidence>
<feature type="chain" id="PRO_5013312693" evidence="21">
    <location>
        <begin position="26"/>
        <end position="1023"/>
    </location>
</feature>
<feature type="binding site" evidence="16">
    <location>
        <position position="533"/>
    </location>
    <ligand>
        <name>L-glutamate</name>
        <dbReference type="ChEBI" id="CHEBI:29985"/>
    </ligand>
</feature>
<evidence type="ECO:0000256" key="5">
    <source>
        <dbReference type="ARBA" id="ARBA00022729"/>
    </source>
</evidence>
<dbReference type="PRINTS" id="PR00177">
    <property type="entry name" value="NMDARECEPTOR"/>
</dbReference>
<evidence type="ECO:0000259" key="23">
    <source>
        <dbReference type="SMART" id="SM00918"/>
    </source>
</evidence>
<feature type="transmembrane region" description="Helical" evidence="20">
    <location>
        <begin position="834"/>
        <end position="856"/>
    </location>
</feature>
<keyword evidence="13" id="KW-1071">Ligand-gated ion channel</keyword>
<feature type="binding site" evidence="16">
    <location>
        <position position="697"/>
    </location>
    <ligand>
        <name>L-glutamate</name>
        <dbReference type="ChEBI" id="CHEBI:29985"/>
    </ligand>
</feature>
<dbReference type="Pfam" id="PF10613">
    <property type="entry name" value="Lig_chan-Glu_bd"/>
    <property type="match status" value="1"/>
</dbReference>
<feature type="domain" description="Ionotropic glutamate receptor L-glutamate and glycine-binding" evidence="23">
    <location>
        <begin position="452"/>
        <end position="517"/>
    </location>
</feature>
<dbReference type="GO" id="GO:0022824">
    <property type="term" value="F:transmitter-gated monoatomic ion channel activity"/>
    <property type="evidence" value="ECO:0007669"/>
    <property type="project" value="UniProtKB-ARBA"/>
</dbReference>
<keyword evidence="5 21" id="KW-0732">Signal</keyword>
<keyword evidence="6 20" id="KW-1133">Transmembrane helix</keyword>
<feature type="binding site" evidence="16">
    <location>
        <position position="528"/>
    </location>
    <ligand>
        <name>L-glutamate</name>
        <dbReference type="ChEBI" id="CHEBI:29985"/>
    </ligand>
</feature>
<name>A0A1L2YXM6_CANBE</name>
<dbReference type="GO" id="GO:0007166">
    <property type="term" value="P:cell surface receptor signaling pathway"/>
    <property type="evidence" value="ECO:0007669"/>
    <property type="project" value="UniProtKB-ARBA"/>
</dbReference>
<evidence type="ECO:0000256" key="14">
    <source>
        <dbReference type="ARBA" id="ARBA00023303"/>
    </source>
</evidence>
<comment type="subcellular location">
    <subcellularLocation>
        <location evidence="15">Postsynaptic cell membrane</location>
        <topology evidence="15">Multi-pass membrane protein</topology>
    </subcellularLocation>
</comment>
<dbReference type="InterPro" id="IPR001508">
    <property type="entry name" value="Iono_Glu_rcpt_met"/>
</dbReference>
<evidence type="ECO:0000313" key="24">
    <source>
        <dbReference type="EMBL" id="APF30021.1"/>
    </source>
</evidence>
<feature type="disulfide bond" evidence="18">
    <location>
        <begin position="760"/>
        <end position="815"/>
    </location>
</feature>
<dbReference type="Pfam" id="PF00060">
    <property type="entry name" value="Lig_chan"/>
    <property type="match status" value="1"/>
</dbReference>
<accession>A0A1L2YXM6</accession>
<evidence type="ECO:0000256" key="15">
    <source>
        <dbReference type="ARBA" id="ARBA00034104"/>
    </source>
</evidence>
<evidence type="ECO:0000256" key="16">
    <source>
        <dbReference type="PIRSR" id="PIRSR601508-1"/>
    </source>
</evidence>
<dbReference type="FunFam" id="1.10.287.70:FF:000067">
    <property type="entry name" value="glutamate receptor 2 isoform X1"/>
    <property type="match status" value="1"/>
</dbReference>
<reference evidence="24" key="1">
    <citation type="submission" date="2016-04" db="EMBL/GenBank/DDBJ databases">
        <title>Ion channel discovery via a de novo neural transcriptome of the American lobster (Homarus americanus) and Jonah crab (Cancer borealis).</title>
        <authorList>
            <person name="Schulz D.J."/>
            <person name="Marder E."/>
            <person name="Northcutt A.J."/>
        </authorList>
    </citation>
    <scope>NUCLEOTIDE SEQUENCE</scope>
</reference>
<feature type="binding site" evidence="16">
    <location>
        <position position="526"/>
    </location>
    <ligand>
        <name>L-glutamate</name>
        <dbReference type="ChEBI" id="CHEBI:29985"/>
    </ligand>
</feature>
<feature type="binding site" evidence="16">
    <location>
        <position position="698"/>
    </location>
    <ligand>
        <name>L-glutamate</name>
        <dbReference type="ChEBI" id="CHEBI:29985"/>
    </ligand>
</feature>
<organism evidence="24">
    <name type="scientific">Cancer borealis</name>
    <name type="common">Jonah crab</name>
    <dbReference type="NCBI Taxonomy" id="39395"/>
    <lineage>
        <taxon>Eukaryota</taxon>
        <taxon>Metazoa</taxon>
        <taxon>Ecdysozoa</taxon>
        <taxon>Arthropoda</taxon>
        <taxon>Crustacea</taxon>
        <taxon>Multicrustacea</taxon>
        <taxon>Malacostraca</taxon>
        <taxon>Eumalacostraca</taxon>
        <taxon>Eucarida</taxon>
        <taxon>Decapoda</taxon>
        <taxon>Pleocyemata</taxon>
        <taxon>Brachyura</taxon>
        <taxon>Eubrachyura</taxon>
        <taxon>Cancroidea</taxon>
        <taxon>Cancridae</taxon>
        <taxon>Cancer</taxon>
    </lineage>
</organism>
<keyword evidence="14" id="KW-0407">Ion channel</keyword>
<evidence type="ECO:0000256" key="20">
    <source>
        <dbReference type="SAM" id="Phobius"/>
    </source>
</evidence>
<dbReference type="FunFam" id="3.40.190.10:FF:000087">
    <property type="entry name" value="glutamate receptor 4 isoform X2"/>
    <property type="match status" value="1"/>
</dbReference>
<dbReference type="SUPFAM" id="SSF53850">
    <property type="entry name" value="Periplasmic binding protein-like II"/>
    <property type="match status" value="1"/>
</dbReference>
<dbReference type="FunFam" id="3.40.50.2300:FF:000186">
    <property type="entry name" value="Glutamate receptor 1"/>
    <property type="match status" value="1"/>
</dbReference>
<feature type="region of interest" description="Disordered" evidence="19">
    <location>
        <begin position="883"/>
        <end position="934"/>
    </location>
</feature>
<dbReference type="EMBL" id="KX016772">
    <property type="protein sequence ID" value="APF30021.1"/>
    <property type="molecule type" value="mRNA"/>
</dbReference>
<keyword evidence="11" id="KW-0325">Glycoprotein</keyword>
<dbReference type="InterPro" id="IPR001320">
    <property type="entry name" value="Iontro_rcpt_C"/>
</dbReference>
<evidence type="ECO:0000256" key="7">
    <source>
        <dbReference type="ARBA" id="ARBA00023018"/>
    </source>
</evidence>
<dbReference type="Gene3D" id="1.10.287.70">
    <property type="match status" value="2"/>
</dbReference>
<dbReference type="InterPro" id="IPR028082">
    <property type="entry name" value="Peripla_BP_I"/>
</dbReference>
<feature type="binding site" evidence="16">
    <location>
        <position position="747"/>
    </location>
    <ligand>
        <name>L-glutamate</name>
        <dbReference type="ChEBI" id="CHEBI:29985"/>
    </ligand>
</feature>
<evidence type="ECO:0000256" key="11">
    <source>
        <dbReference type="ARBA" id="ARBA00023180"/>
    </source>
</evidence>
<dbReference type="SUPFAM" id="SSF53822">
    <property type="entry name" value="Periplasmic binding protein-like I"/>
    <property type="match status" value="1"/>
</dbReference>
<sequence length="1023" mass="114737">MAWAAKGRLWAVLAVLVVGWHSVLPTRSREEMIPLGAIFDQDSRGIQGAFLFAIQQHNQNTTGRRLQLHAFVDIISTADAFKISRLICRHFSRPVYAMVGSVQPDSFDTLHSYTNTFQMPFVTPWFPENVPNPSSGLMDYATSMRPEYHQAIIDLIHYYGWDHIIYLYDSHDGLLRLQEIFQSLRPARASFQIHVVRRVESALDALNFLKGLEKNNRWSKKFVVLDCGTEMAKNLIIGHVRDVEMGRRNYHYLLSGLVMDERWEEDVKEFGAVNITGFRIVDTARPYVKNFLRTWMSLDTNLFPGAGTNYISAQSALIYDAVTVVAEALTRLKRKKVDVFGESTGMGAPRRMGCDTTDSDQSIWEHGEKITRLMRKVEMEGLTGNISFTDEGKRKDYSLDVVEMTYNSETIKIGTWTDSGGFNTVPIKFSRPVSHRILTNKTYIVTSILEKPFLMLKKDSNATGNNRFEGYAKDLADLVASYLNINYSLQLVKDQDYGAMDESKEGGWDGMVGELVRKEADIVIAPLTITSSRERVIDFTKPFMTLGITIMIKKPVKEKPGVFSFMSPLSQEIWTCIVFAYFGVSIVLFLVSRFSPYEWKVIETCTKSSVTNDFTICNSLWFSLGSFMHQGIDLCPRSLSGRIVGSAWWFFTLIIISSYTANLAAFLTVERMVTPIKGVDDLAKQTEVEYGTREGGSSKEFFERSKISVYNRMWEFMSSRKHVFSSSYPEGIERVRTSKGKYAFLLESVKNDYVNEQLPCDTMKIGQNLNSNGYGVATPIGSPLKERLNLAVLSLKESGDLARLKNKWWYDRSECSKDTMTTQTSALTLSNVAGIFYILTGGLVLSMVVALMEFCYKSKMDATRAKLSLTDAMKAKARLSITGGKDLDNGRVLRPRQPNSGRRRSPPQHPHPGLTPAARFPLPDSTASTSPHRASALPAVRPAVHTVVQALVWCVGAAASITGVVKHHVRLGHLPAAAWSRADAAESVLRVPGADQPPLRLPQLRLPDLPRHLTSNEGITGLT</sequence>
<dbReference type="PANTHER" id="PTHR18966">
    <property type="entry name" value="IONOTROPIC GLUTAMATE RECEPTOR"/>
    <property type="match status" value="1"/>
</dbReference>
<feature type="domain" description="Ionotropic glutamate receptor C-terminal" evidence="22">
    <location>
        <begin position="442"/>
        <end position="811"/>
    </location>
</feature>
<keyword evidence="18" id="KW-1015">Disulfide bond</keyword>
<keyword evidence="9 20" id="KW-0472">Membrane</keyword>
<evidence type="ECO:0000256" key="10">
    <source>
        <dbReference type="ARBA" id="ARBA00023170"/>
    </source>
</evidence>